<feature type="binding site" evidence="5">
    <location>
        <position position="242"/>
    </location>
    <ligand>
        <name>Zn(2+)</name>
        <dbReference type="ChEBI" id="CHEBI:29105"/>
    </ligand>
</feature>
<protein>
    <submittedName>
        <fullName evidence="7">Hemolysin III</fullName>
    </submittedName>
</protein>
<dbReference type="GO" id="GO:0016020">
    <property type="term" value="C:membrane"/>
    <property type="evidence" value="ECO:0007669"/>
    <property type="project" value="UniProtKB-SubCell"/>
</dbReference>
<keyword evidence="5" id="KW-0862">Zinc</keyword>
<feature type="binding site" evidence="5">
    <location>
        <position position="109"/>
    </location>
    <ligand>
        <name>Zn(2+)</name>
        <dbReference type="ChEBI" id="CHEBI:29105"/>
    </ligand>
</feature>
<proteinExistence type="predicted"/>
<feature type="transmembrane region" description="Helical" evidence="6">
    <location>
        <begin position="128"/>
        <end position="146"/>
    </location>
</feature>
<evidence type="ECO:0000256" key="3">
    <source>
        <dbReference type="ARBA" id="ARBA00022989"/>
    </source>
</evidence>
<dbReference type="Proteomes" id="UP000256253">
    <property type="component" value="Unassembled WGS sequence"/>
</dbReference>
<dbReference type="PANTHER" id="PTHR20855">
    <property type="entry name" value="ADIPOR/PROGESTIN RECEPTOR-RELATED"/>
    <property type="match status" value="1"/>
</dbReference>
<feature type="transmembrane region" description="Helical" evidence="6">
    <location>
        <begin position="61"/>
        <end position="82"/>
    </location>
</feature>
<comment type="subcellular location">
    <subcellularLocation>
        <location evidence="1">Membrane</location>
        <topology evidence="1">Multi-pass membrane protein</topology>
    </subcellularLocation>
</comment>
<dbReference type="GO" id="GO:0046872">
    <property type="term" value="F:metal ion binding"/>
    <property type="evidence" value="ECO:0007669"/>
    <property type="project" value="UniProtKB-KW"/>
</dbReference>
<keyword evidence="4 6" id="KW-0472">Membrane</keyword>
<dbReference type="Pfam" id="PF03006">
    <property type="entry name" value="HlyIII"/>
    <property type="match status" value="1"/>
</dbReference>
<dbReference type="AlphaFoldDB" id="A0A3D9ULI0"/>
<evidence type="ECO:0000256" key="5">
    <source>
        <dbReference type="PIRSR" id="PIRSR604254-1"/>
    </source>
</evidence>
<evidence type="ECO:0000313" key="8">
    <source>
        <dbReference type="Proteomes" id="UP000256253"/>
    </source>
</evidence>
<gene>
    <name evidence="7" type="ORF">DFJ65_1306</name>
</gene>
<keyword evidence="5" id="KW-0479">Metal-binding</keyword>
<dbReference type="InterPro" id="IPR004254">
    <property type="entry name" value="AdipoR/HlyIII-related"/>
</dbReference>
<keyword evidence="8" id="KW-1185">Reference proteome</keyword>
<reference evidence="7 8" key="1">
    <citation type="submission" date="2018-08" db="EMBL/GenBank/DDBJ databases">
        <title>Sequencing the genomes of 1000 actinobacteria strains.</title>
        <authorList>
            <person name="Klenk H.-P."/>
        </authorList>
    </citation>
    <scope>NUCLEOTIDE SEQUENCE [LARGE SCALE GENOMIC DNA]</scope>
    <source>
        <strain evidence="7 8">DSM 22967</strain>
    </source>
</reference>
<feature type="transmembrane region" description="Helical" evidence="6">
    <location>
        <begin position="153"/>
        <end position="171"/>
    </location>
</feature>
<feature type="transmembrane region" description="Helical" evidence="6">
    <location>
        <begin position="240"/>
        <end position="261"/>
    </location>
</feature>
<feature type="transmembrane region" description="Helical" evidence="6">
    <location>
        <begin position="202"/>
        <end position="225"/>
    </location>
</feature>
<feature type="transmembrane region" description="Helical" evidence="6">
    <location>
        <begin position="177"/>
        <end position="195"/>
    </location>
</feature>
<evidence type="ECO:0000256" key="1">
    <source>
        <dbReference type="ARBA" id="ARBA00004141"/>
    </source>
</evidence>
<evidence type="ECO:0000256" key="6">
    <source>
        <dbReference type="SAM" id="Phobius"/>
    </source>
</evidence>
<evidence type="ECO:0000313" key="7">
    <source>
        <dbReference type="EMBL" id="REF30302.1"/>
    </source>
</evidence>
<comment type="caution">
    <text evidence="7">The sequence shown here is derived from an EMBL/GenBank/DDBJ whole genome shotgun (WGS) entry which is preliminary data.</text>
</comment>
<feature type="transmembrane region" description="Helical" evidence="6">
    <location>
        <begin position="89"/>
        <end position="108"/>
    </location>
</feature>
<dbReference type="EMBL" id="QTUA01000001">
    <property type="protein sequence ID" value="REF30302.1"/>
    <property type="molecule type" value="Genomic_DNA"/>
</dbReference>
<sequence length="266" mass="29188">MPTDNARAGPTVATLPICRERVGTFRPPSYDRCMSQIGQRVEELQEDAARMLRRVKPKMRGWLHTGMFPAAMVAGLALVVVGPTLKARIGAAVFTLTAGLLFGISSLYHRGTWSPNYEGFLKRFDHANIFLIIAGTYTPFALTLLPPDQGTQLLVIVWTGAIAGVLFRVFWVGAPRWLYVPIYIALGWVAIFYLNPMYEHGGLLIVSLIGLGGLLYTAGAVVYGLKRPDPSPTWFGFHEIFHALTLLGFASHYTAAMLAVLRLPAG</sequence>
<feature type="binding site" evidence="5">
    <location>
        <position position="238"/>
    </location>
    <ligand>
        <name>Zn(2+)</name>
        <dbReference type="ChEBI" id="CHEBI:29105"/>
    </ligand>
</feature>
<evidence type="ECO:0000256" key="4">
    <source>
        <dbReference type="ARBA" id="ARBA00023136"/>
    </source>
</evidence>
<keyword evidence="3 6" id="KW-1133">Transmembrane helix</keyword>
<name>A0A3D9ULI0_9MICO</name>
<accession>A0A3D9ULI0</accession>
<keyword evidence="2 6" id="KW-0812">Transmembrane</keyword>
<evidence type="ECO:0000256" key="2">
    <source>
        <dbReference type="ARBA" id="ARBA00022692"/>
    </source>
</evidence>
<dbReference type="PANTHER" id="PTHR20855:SF3">
    <property type="entry name" value="LD03007P"/>
    <property type="match status" value="1"/>
</dbReference>
<organism evidence="7 8">
    <name type="scientific">Calidifontibacter indicus</name>
    <dbReference type="NCBI Taxonomy" id="419650"/>
    <lineage>
        <taxon>Bacteria</taxon>
        <taxon>Bacillati</taxon>
        <taxon>Actinomycetota</taxon>
        <taxon>Actinomycetes</taxon>
        <taxon>Micrococcales</taxon>
        <taxon>Dermacoccaceae</taxon>
        <taxon>Calidifontibacter</taxon>
    </lineage>
</organism>